<gene>
    <name evidence="2" type="ORF">sscle_09g072060</name>
</gene>
<evidence type="ECO:0000313" key="3">
    <source>
        <dbReference type="Proteomes" id="UP000177798"/>
    </source>
</evidence>
<dbReference type="OrthoDB" id="3554508at2759"/>
<organism evidence="2 3">
    <name type="scientific">Sclerotinia sclerotiorum (strain ATCC 18683 / 1980 / Ss-1)</name>
    <name type="common">White mold</name>
    <name type="synonym">Whetzelinia sclerotiorum</name>
    <dbReference type="NCBI Taxonomy" id="665079"/>
    <lineage>
        <taxon>Eukaryota</taxon>
        <taxon>Fungi</taxon>
        <taxon>Dikarya</taxon>
        <taxon>Ascomycota</taxon>
        <taxon>Pezizomycotina</taxon>
        <taxon>Leotiomycetes</taxon>
        <taxon>Helotiales</taxon>
        <taxon>Sclerotiniaceae</taxon>
        <taxon>Sclerotinia</taxon>
    </lineage>
</organism>
<dbReference type="Proteomes" id="UP000177798">
    <property type="component" value="Chromosome 9"/>
</dbReference>
<evidence type="ECO:0000313" key="2">
    <source>
        <dbReference type="EMBL" id="APA12436.1"/>
    </source>
</evidence>
<dbReference type="AlphaFoldDB" id="A0A1D9QBX5"/>
<sequence length="189" mass="21879">MDTNYKSFATKCPLLDVRYLMESGHQFDMQKHQALCRDYKLRRENDYNARPPSALSETRNVVTIEESKRGRVPSEAPTDKEGSQALFKERREEIKKRRRQKLQDSYDIGPFDPLVYDLLESQVVHYEVLRRCRLVPIIVNSQSSWQEYKESGHAPGHGSFRSNLPLPQLLAPNKNCNPFRGQNNISAIG</sequence>
<dbReference type="VEuPathDB" id="FungiDB:sscle_09g072060"/>
<accession>A0A1D9QBX5</accession>
<dbReference type="EMBL" id="CP017822">
    <property type="protein sequence ID" value="APA12436.1"/>
    <property type="molecule type" value="Genomic_DNA"/>
</dbReference>
<evidence type="ECO:0000256" key="1">
    <source>
        <dbReference type="SAM" id="MobiDB-lite"/>
    </source>
</evidence>
<proteinExistence type="predicted"/>
<name>A0A1D9QBX5_SCLS1</name>
<feature type="region of interest" description="Disordered" evidence="1">
    <location>
        <begin position="66"/>
        <end position="85"/>
    </location>
</feature>
<reference evidence="3" key="1">
    <citation type="journal article" date="2017" name="Genome Biol. Evol.">
        <title>The complete genome sequence of the phytopathogenic fungus Sclerotinia sclerotiorum reveals insights into the genome architecture of broad host range pathogens.</title>
        <authorList>
            <person name="Derbyshire M."/>
            <person name="Denton-Giles M."/>
            <person name="Hegedus D."/>
            <person name="Seifbarghy S."/>
            <person name="Rollins J."/>
            <person name="van Kan J."/>
            <person name="Seidl M.F."/>
            <person name="Faino L."/>
            <person name="Mbengue M."/>
            <person name="Navaud O."/>
            <person name="Raffaele S."/>
            <person name="Hammond-Kosack K."/>
            <person name="Heard S."/>
            <person name="Oliver R."/>
        </authorList>
    </citation>
    <scope>NUCLEOTIDE SEQUENCE [LARGE SCALE GENOMIC DNA]</scope>
    <source>
        <strain evidence="3">ATCC 18683 / 1980 / Ss-1</strain>
    </source>
</reference>
<protein>
    <submittedName>
        <fullName evidence="2">Uncharacterized protein</fullName>
    </submittedName>
</protein>